<evidence type="ECO:0000256" key="2">
    <source>
        <dbReference type="ARBA" id="ARBA00008333"/>
    </source>
</evidence>
<dbReference type="AlphaFoldDB" id="A0AA95MMF1"/>
<dbReference type="Proteomes" id="UP001178288">
    <property type="component" value="Chromosome"/>
</dbReference>
<feature type="transmembrane region" description="Helical" evidence="6">
    <location>
        <begin position="410"/>
        <end position="433"/>
    </location>
</feature>
<evidence type="ECO:0000313" key="9">
    <source>
        <dbReference type="Proteomes" id="UP001178288"/>
    </source>
</evidence>
<evidence type="ECO:0000256" key="5">
    <source>
        <dbReference type="ARBA" id="ARBA00023136"/>
    </source>
</evidence>
<dbReference type="PANTHER" id="PTHR31632:SF2">
    <property type="entry name" value="PLASMA MEMBRANE IRON PERMEASE"/>
    <property type="match status" value="1"/>
</dbReference>
<name>A0AA95MMF1_9BACI</name>
<feature type="transmembrane region" description="Helical" evidence="6">
    <location>
        <begin position="340"/>
        <end position="359"/>
    </location>
</feature>
<dbReference type="EMBL" id="CP126114">
    <property type="protein sequence ID" value="WHY85862.1"/>
    <property type="molecule type" value="Genomic_DNA"/>
</dbReference>
<organism evidence="8 9">
    <name type="scientific">Neobacillus novalis</name>
    <dbReference type="NCBI Taxonomy" id="220687"/>
    <lineage>
        <taxon>Bacteria</taxon>
        <taxon>Bacillati</taxon>
        <taxon>Bacillota</taxon>
        <taxon>Bacilli</taxon>
        <taxon>Bacillales</taxon>
        <taxon>Bacillaceae</taxon>
        <taxon>Neobacillus</taxon>
    </lineage>
</organism>
<evidence type="ECO:0000256" key="7">
    <source>
        <dbReference type="SAM" id="SignalP"/>
    </source>
</evidence>
<feature type="transmembrane region" description="Helical" evidence="6">
    <location>
        <begin position="453"/>
        <end position="477"/>
    </location>
</feature>
<feature type="transmembrane region" description="Helical" evidence="6">
    <location>
        <begin position="266"/>
        <end position="289"/>
    </location>
</feature>
<reference evidence="8" key="1">
    <citation type="submission" date="2023-05" db="EMBL/GenBank/DDBJ databases">
        <title>Comparative genomics of Bacillaceae isolates and their secondary metabolite potential.</title>
        <authorList>
            <person name="Song L."/>
            <person name="Nielsen L.J."/>
            <person name="Mohite O."/>
            <person name="Xu X."/>
            <person name="Weber T."/>
            <person name="Kovacs A.T."/>
        </authorList>
    </citation>
    <scope>NUCLEOTIDE SEQUENCE</scope>
    <source>
        <strain evidence="8">XLM17</strain>
    </source>
</reference>
<keyword evidence="7" id="KW-0732">Signal</keyword>
<evidence type="ECO:0000256" key="1">
    <source>
        <dbReference type="ARBA" id="ARBA00004141"/>
    </source>
</evidence>
<feature type="transmembrane region" description="Helical" evidence="6">
    <location>
        <begin position="379"/>
        <end position="403"/>
    </location>
</feature>
<feature type="transmembrane region" description="Helical" evidence="6">
    <location>
        <begin position="301"/>
        <end position="320"/>
    </location>
</feature>
<keyword evidence="3 6" id="KW-0812">Transmembrane</keyword>
<dbReference type="GO" id="GO:0015093">
    <property type="term" value="F:ferrous iron transmembrane transporter activity"/>
    <property type="evidence" value="ECO:0007669"/>
    <property type="project" value="TreeGrafter"/>
</dbReference>
<accession>A0AA95MMF1</accession>
<proteinExistence type="inferred from homology"/>
<dbReference type="RefSeq" id="WP_066093001.1">
    <property type="nucleotide sequence ID" value="NZ_CP126114.1"/>
</dbReference>
<feature type="transmembrane region" description="Helical" evidence="6">
    <location>
        <begin position="230"/>
        <end position="254"/>
    </location>
</feature>
<protein>
    <submittedName>
        <fullName evidence="8">FTR1 family iron permease</fullName>
    </submittedName>
</protein>
<keyword evidence="4 6" id="KW-1133">Transmembrane helix</keyword>
<dbReference type="GO" id="GO:0033573">
    <property type="term" value="C:high-affinity iron permease complex"/>
    <property type="evidence" value="ECO:0007669"/>
    <property type="project" value="InterPro"/>
</dbReference>
<keyword evidence="9" id="KW-1185">Reference proteome</keyword>
<dbReference type="KEGG" id="nnv:QNH39_25225"/>
<evidence type="ECO:0000256" key="4">
    <source>
        <dbReference type="ARBA" id="ARBA00022989"/>
    </source>
</evidence>
<evidence type="ECO:0000313" key="8">
    <source>
        <dbReference type="EMBL" id="WHY85862.1"/>
    </source>
</evidence>
<feature type="signal peptide" evidence="7">
    <location>
        <begin position="1"/>
        <end position="26"/>
    </location>
</feature>
<dbReference type="PANTHER" id="PTHR31632">
    <property type="entry name" value="IRON TRANSPORTER FTH1"/>
    <property type="match status" value="1"/>
</dbReference>
<gene>
    <name evidence="8" type="ORF">QNH39_25225</name>
</gene>
<evidence type="ECO:0000256" key="3">
    <source>
        <dbReference type="ARBA" id="ARBA00022692"/>
    </source>
</evidence>
<comment type="similarity">
    <text evidence="2">Belongs to the oxidase-dependent Fe transporter (OFeT) (TC 9.A.10.1) family.</text>
</comment>
<dbReference type="Pfam" id="PF03239">
    <property type="entry name" value="FTR1"/>
    <property type="match status" value="1"/>
</dbReference>
<dbReference type="InterPro" id="IPR004923">
    <property type="entry name" value="FTR1/Fip1/EfeU"/>
</dbReference>
<sequence length="492" mass="53780">MRKNLFLKIAILLLIIGFGLHNPAMAAGSPSVDIKKAEVSVDQAIDFASKGDLSEAEKAYDQFNKTWRQIEDGIKANSATAYRDIESNMGKVVYAFTLKKQDQVLQALQDLKAVNEKVASGGYPKEPGFKKEDITLDDFILLLQETKKEVSEQNQTGALASIKQASGSWLSVEGVVVAQSASVYSDSERDLVTIQAMLAANPPNFNEANQTIDNMVKYLTPLANKSEYTYWDAAMILIREGLEALLVVIALMSFVKKSGETKGKGWIWTGVLAGLGVSVILALVVKFVISSGAFGNNNALIAGWTGVFAAVMLLYMSYWLHSQSNIADWNRYIREKSQTALTTGKLVSLGVLAFLAVFREGTETVLFYIGMASQIKLQSLFIGFLIGAAILGILAYLMVFVGLKLPLRPFFMVSSVIVFYLCIKFTGMGIHSLQLAGFIPTTNAQSIPSIEFFALYPSWESTIPQVILVLGAVIIILSKKMKSKKLIAANNN</sequence>
<feature type="chain" id="PRO_5041648733" evidence="7">
    <location>
        <begin position="27"/>
        <end position="492"/>
    </location>
</feature>
<evidence type="ECO:0000256" key="6">
    <source>
        <dbReference type="SAM" id="Phobius"/>
    </source>
</evidence>
<comment type="subcellular location">
    <subcellularLocation>
        <location evidence="1">Membrane</location>
        <topology evidence="1">Multi-pass membrane protein</topology>
    </subcellularLocation>
</comment>
<keyword evidence="5 6" id="KW-0472">Membrane</keyword>